<name>A0ACB8K8W3_CITSI</name>
<gene>
    <name evidence="1" type="ORF">KPL71_014032</name>
</gene>
<evidence type="ECO:0000313" key="1">
    <source>
        <dbReference type="EMBL" id="KAH9750829.1"/>
    </source>
</evidence>
<comment type="caution">
    <text evidence="1">The sequence shown here is derived from an EMBL/GenBank/DDBJ whole genome shotgun (WGS) entry which is preliminary data.</text>
</comment>
<accession>A0ACB8K8W3</accession>
<dbReference type="Proteomes" id="UP000829398">
    <property type="component" value="Chromosome 5"/>
</dbReference>
<reference evidence="2" key="1">
    <citation type="journal article" date="2023" name="Hortic. Res.">
        <title>A chromosome-level phased genome enabling allele-level studies in sweet orange: a case study on citrus Huanglongbing tolerance.</title>
        <authorList>
            <person name="Wu B."/>
            <person name="Yu Q."/>
            <person name="Deng Z."/>
            <person name="Duan Y."/>
            <person name="Luo F."/>
            <person name="Gmitter F. Jr."/>
        </authorList>
    </citation>
    <scope>NUCLEOTIDE SEQUENCE [LARGE SCALE GENOMIC DNA]</scope>
    <source>
        <strain evidence="2">cv. Valencia</strain>
    </source>
</reference>
<proteinExistence type="predicted"/>
<dbReference type="EMBL" id="CM039174">
    <property type="protein sequence ID" value="KAH9750829.1"/>
    <property type="molecule type" value="Genomic_DNA"/>
</dbReference>
<protein>
    <submittedName>
        <fullName evidence="1">WD REPEATS REGION domain-containing protein</fullName>
    </submittedName>
</protein>
<organism evidence="1 2">
    <name type="scientific">Citrus sinensis</name>
    <name type="common">Sweet orange</name>
    <name type="synonym">Citrus aurantium var. sinensis</name>
    <dbReference type="NCBI Taxonomy" id="2711"/>
    <lineage>
        <taxon>Eukaryota</taxon>
        <taxon>Viridiplantae</taxon>
        <taxon>Streptophyta</taxon>
        <taxon>Embryophyta</taxon>
        <taxon>Tracheophyta</taxon>
        <taxon>Spermatophyta</taxon>
        <taxon>Magnoliopsida</taxon>
        <taxon>eudicotyledons</taxon>
        <taxon>Gunneridae</taxon>
        <taxon>Pentapetalae</taxon>
        <taxon>rosids</taxon>
        <taxon>malvids</taxon>
        <taxon>Sapindales</taxon>
        <taxon>Rutaceae</taxon>
        <taxon>Aurantioideae</taxon>
        <taxon>Citrus</taxon>
    </lineage>
</organism>
<sequence length="493" mass="54020">MRRNLHFEGKIVRQLMSNKLSTASLCLLSVCVSVRRVCVWSALASEQDDHVASAAAGNAGVPEVVDGFFYGLASGMAICAPIAVYKLVYPTVGTIADVIAARVGINILSWKLIKVFFLAIPNLHFIYSSRMVGMASFLPRQQVHALLQRVVSLSLCSSKDCFIYGSLHRTVLLWDQQAEKCQGLLHVQGRPATAYNDQGHVFAVAFGGYIRLFDARKYEGPFDIFSDGGDVSDANEVKLSNDGRHASDHYGRTYSCAPLIPRHTCSGDGSVYAWSARSGKEGCKLDEFSYRASCHKMGPWKSHVCIGSSELSFWNPDLSKLGAYVGGNGRNLFWSMSYPSIFGYLIPALIGIVGANVQGKTKPLLETHSINILSFLIATAIYCYAHSADLKSRLHLENSSQFWGLVAIVSGSNSAISLVSTFIPRSNIGHFILYTTWIGTAIIVVVFQYGTLFSEACRQLYNETLKPFCIGICNRFRANNTSSTGQLRPTLPV</sequence>
<keyword evidence="2" id="KW-1185">Reference proteome</keyword>
<evidence type="ECO:0000313" key="2">
    <source>
        <dbReference type="Proteomes" id="UP000829398"/>
    </source>
</evidence>